<gene>
    <name evidence="1" type="ORF">MCOR_56876</name>
</gene>
<organism evidence="1 2">
    <name type="scientific">Mytilus coruscus</name>
    <name type="common">Sea mussel</name>
    <dbReference type="NCBI Taxonomy" id="42192"/>
    <lineage>
        <taxon>Eukaryota</taxon>
        <taxon>Metazoa</taxon>
        <taxon>Spiralia</taxon>
        <taxon>Lophotrochozoa</taxon>
        <taxon>Mollusca</taxon>
        <taxon>Bivalvia</taxon>
        <taxon>Autobranchia</taxon>
        <taxon>Pteriomorphia</taxon>
        <taxon>Mytilida</taxon>
        <taxon>Mytiloidea</taxon>
        <taxon>Mytilidae</taxon>
        <taxon>Mytilinae</taxon>
        <taxon>Mytilus</taxon>
    </lineage>
</organism>
<name>A0A6J8EZD2_MYTCO</name>
<proteinExistence type="predicted"/>
<dbReference type="PANTHER" id="PTHR47331">
    <property type="entry name" value="PHD-TYPE DOMAIN-CONTAINING PROTEIN"/>
    <property type="match status" value="1"/>
</dbReference>
<dbReference type="AlphaFoldDB" id="A0A6J8EZD2"/>
<evidence type="ECO:0000313" key="1">
    <source>
        <dbReference type="EMBL" id="CAC5425026.1"/>
    </source>
</evidence>
<accession>A0A6J8EZD2</accession>
<reference evidence="1 2" key="1">
    <citation type="submission" date="2020-06" db="EMBL/GenBank/DDBJ databases">
        <authorList>
            <person name="Li R."/>
            <person name="Bekaert M."/>
        </authorList>
    </citation>
    <scope>NUCLEOTIDE SEQUENCE [LARGE SCALE GENOMIC DNA]</scope>
    <source>
        <strain evidence="2">wild</strain>
    </source>
</reference>
<keyword evidence="2" id="KW-1185">Reference proteome</keyword>
<protein>
    <submittedName>
        <fullName evidence="1">Uncharacterized protein</fullName>
    </submittedName>
</protein>
<dbReference type="Proteomes" id="UP000507470">
    <property type="component" value="Unassembled WGS sequence"/>
</dbReference>
<sequence length="164" mass="18654">MYIATVSDYIQKGYAKEVTNVSNDSSHIWYLPHHPVTNEHKPGKVRVVFECAAKFKDISLKSRLLQSPDLMNSLFRVKDDDCDALRFLWWSNGNLKVQPKCYQMQVHLFGATSSPSCAAYALKKTAIDQGELFETEVASTVERNSEVKHSFADRSCTRRNMGCK</sequence>
<evidence type="ECO:0000313" key="2">
    <source>
        <dbReference type="Proteomes" id="UP000507470"/>
    </source>
</evidence>
<dbReference type="EMBL" id="CACVKT020010152">
    <property type="protein sequence ID" value="CAC5425026.1"/>
    <property type="molecule type" value="Genomic_DNA"/>
</dbReference>
<dbReference type="OrthoDB" id="10052339at2759"/>